<protein>
    <submittedName>
        <fullName evidence="1">Uncharacterized protein</fullName>
    </submittedName>
</protein>
<sequence>MVLNMPEKDEISPSLRHIICQFSGEMPVSAETDFAGQISPEQTFELFGLDVMMMHLKIVEPGDGS</sequence>
<dbReference type="Proteomes" id="UP001291623">
    <property type="component" value="Unassembled WGS sequence"/>
</dbReference>
<dbReference type="EMBL" id="JAVYJV010000001">
    <property type="protein sequence ID" value="KAK4380633.1"/>
    <property type="molecule type" value="Genomic_DNA"/>
</dbReference>
<keyword evidence="2" id="KW-1185">Reference proteome</keyword>
<dbReference type="AlphaFoldDB" id="A0AAE1VS04"/>
<evidence type="ECO:0000313" key="1">
    <source>
        <dbReference type="EMBL" id="KAK4380633.1"/>
    </source>
</evidence>
<proteinExistence type="predicted"/>
<name>A0AAE1VS04_9SOLA</name>
<evidence type="ECO:0000313" key="2">
    <source>
        <dbReference type="Proteomes" id="UP001291623"/>
    </source>
</evidence>
<reference evidence="1" key="1">
    <citation type="submission" date="2023-12" db="EMBL/GenBank/DDBJ databases">
        <title>Genome assembly of Anisodus tanguticus.</title>
        <authorList>
            <person name="Wang Y.-J."/>
        </authorList>
    </citation>
    <scope>NUCLEOTIDE SEQUENCE</scope>
    <source>
        <strain evidence="1">KB-2021</strain>
        <tissue evidence="1">Leaf</tissue>
    </source>
</reference>
<organism evidence="1 2">
    <name type="scientific">Anisodus tanguticus</name>
    <dbReference type="NCBI Taxonomy" id="243964"/>
    <lineage>
        <taxon>Eukaryota</taxon>
        <taxon>Viridiplantae</taxon>
        <taxon>Streptophyta</taxon>
        <taxon>Embryophyta</taxon>
        <taxon>Tracheophyta</taxon>
        <taxon>Spermatophyta</taxon>
        <taxon>Magnoliopsida</taxon>
        <taxon>eudicotyledons</taxon>
        <taxon>Gunneridae</taxon>
        <taxon>Pentapetalae</taxon>
        <taxon>asterids</taxon>
        <taxon>lamiids</taxon>
        <taxon>Solanales</taxon>
        <taxon>Solanaceae</taxon>
        <taxon>Solanoideae</taxon>
        <taxon>Hyoscyameae</taxon>
        <taxon>Anisodus</taxon>
    </lineage>
</organism>
<comment type="caution">
    <text evidence="1">The sequence shown here is derived from an EMBL/GenBank/DDBJ whole genome shotgun (WGS) entry which is preliminary data.</text>
</comment>
<gene>
    <name evidence="1" type="ORF">RND71_002495</name>
</gene>
<accession>A0AAE1VS04</accession>